<evidence type="ECO:0000313" key="3">
    <source>
        <dbReference type="WBParaSite" id="maker-uti_cns_0001171-snap-gene-1.4-mRNA-1"/>
    </source>
</evidence>
<name>A0A1I8G8H2_9PLAT</name>
<protein>
    <submittedName>
        <fullName evidence="3">MFS domain-containing protein</fullName>
    </submittedName>
</protein>
<dbReference type="PANTHER" id="PTHR11328:SF24">
    <property type="entry name" value="MAJOR FACILITATOR SUPERFAMILY (MFS) PROFILE DOMAIN-CONTAINING PROTEIN"/>
    <property type="match status" value="1"/>
</dbReference>
<dbReference type="OrthoDB" id="197206at2759"/>
<dbReference type="AlphaFoldDB" id="A0A1I8G8H2"/>
<dbReference type="InterPro" id="IPR036259">
    <property type="entry name" value="MFS_trans_sf"/>
</dbReference>
<dbReference type="GO" id="GO:0005886">
    <property type="term" value="C:plasma membrane"/>
    <property type="evidence" value="ECO:0007669"/>
    <property type="project" value="TreeGrafter"/>
</dbReference>
<proteinExistence type="inferred from homology"/>
<keyword evidence="2" id="KW-1185">Reference proteome</keyword>
<accession>A0A1I8G8H2</accession>
<dbReference type="GO" id="GO:0015293">
    <property type="term" value="F:symporter activity"/>
    <property type="evidence" value="ECO:0007669"/>
    <property type="project" value="InterPro"/>
</dbReference>
<dbReference type="InterPro" id="IPR039672">
    <property type="entry name" value="MFS_2"/>
</dbReference>
<comment type="similarity">
    <text evidence="1">Belongs to the major facilitator superfamily.</text>
</comment>
<evidence type="ECO:0000313" key="2">
    <source>
        <dbReference type="Proteomes" id="UP000095280"/>
    </source>
</evidence>
<evidence type="ECO:0000256" key="1">
    <source>
        <dbReference type="ARBA" id="ARBA00008335"/>
    </source>
</evidence>
<dbReference type="Gene3D" id="1.20.1250.20">
    <property type="entry name" value="MFS general substrate transporter like domains"/>
    <property type="match status" value="2"/>
</dbReference>
<dbReference type="Proteomes" id="UP000095280">
    <property type="component" value="Unplaced"/>
</dbReference>
<dbReference type="STRING" id="282301.A0A1I8G8H2"/>
<reference evidence="3" key="1">
    <citation type="submission" date="2016-11" db="UniProtKB">
        <authorList>
            <consortium name="WormBaseParasite"/>
        </authorList>
    </citation>
    <scope>IDENTIFICATION</scope>
</reference>
<dbReference type="WBParaSite" id="maker-uti_cns_0001171-snap-gene-1.4-mRNA-1">
    <property type="protein sequence ID" value="maker-uti_cns_0001171-snap-gene-1.4-mRNA-1"/>
    <property type="gene ID" value="maker-uti_cns_0001171-snap-gene-1.4"/>
</dbReference>
<organism evidence="2 3">
    <name type="scientific">Macrostomum lignano</name>
    <dbReference type="NCBI Taxonomy" id="282301"/>
    <lineage>
        <taxon>Eukaryota</taxon>
        <taxon>Metazoa</taxon>
        <taxon>Spiralia</taxon>
        <taxon>Lophotrochozoa</taxon>
        <taxon>Platyhelminthes</taxon>
        <taxon>Rhabditophora</taxon>
        <taxon>Macrostomorpha</taxon>
        <taxon>Macrostomida</taxon>
        <taxon>Macrostomidae</taxon>
        <taxon>Macrostomum</taxon>
    </lineage>
</organism>
<dbReference type="Pfam" id="PF13347">
    <property type="entry name" value="MFS_2"/>
    <property type="match status" value="1"/>
</dbReference>
<dbReference type="GO" id="GO:0008643">
    <property type="term" value="P:carbohydrate transport"/>
    <property type="evidence" value="ECO:0007669"/>
    <property type="project" value="InterPro"/>
</dbReference>
<sequence length="591" mass="65523">MDKMRQNQKLNSESDLKVPVQYENKKLSDVEGEADSDEDNRRQLAQPPRLSVCRKILFGLAAPPLQMTSNICGFFFSIFLLEVVKMSPVYVSIITFSGRAWDAITDPLVGQLVFRTDTRLGRTKPWLIGASLMGPVSFFLMWIGLPAINVDGDESKNVQTFFYYFACYLAYCAMITCYHVPYTSSTVLISNNPSDKDGATASRIGFELIFTIIGSGVFGVIISSKRVNEKCQAGGLKPNFTEEQLFQERQSYMIAAGIISAIYLICGIFAIFGIKERVKDTFRQDSFFKNIRCVLTFKPYLLLMFAFLFMSLGIQIVQANLGLYTTHSVKLSSHMSFGIVTVLSVAVLFVPFWYKMADMFGKKKIFMCGLIPMFPCLLFATFMPADSLICYYSVCAVSGLSISVAMLMPWSMLPDVIDDYYVKNGERKESVFYSLYVFFTKFASGISLALSQLALYASGYNSEQTCDQPESVGLALRYLVGPGPVVCIAISMLLMCFYPIDKAYRLKLNDDLIKKFGVSGISFELSKTAASEEVESDENSGCVSCDIDCDKVRPSQIPPAETDSGGSGDSGNGSETKSTDCLLSHRILTAS</sequence>
<dbReference type="SUPFAM" id="SSF103473">
    <property type="entry name" value="MFS general substrate transporter"/>
    <property type="match status" value="1"/>
</dbReference>
<dbReference type="PANTHER" id="PTHR11328">
    <property type="entry name" value="MAJOR FACILITATOR SUPERFAMILY DOMAIN-CONTAINING PROTEIN"/>
    <property type="match status" value="1"/>
</dbReference>